<feature type="transmembrane region" description="Helical" evidence="1">
    <location>
        <begin position="9"/>
        <end position="28"/>
    </location>
</feature>
<keyword evidence="3" id="KW-1185">Reference proteome</keyword>
<proteinExistence type="predicted"/>
<organism evidence="2 3">
    <name type="scientific">Cryptosporangium phraense</name>
    <dbReference type="NCBI Taxonomy" id="2593070"/>
    <lineage>
        <taxon>Bacteria</taxon>
        <taxon>Bacillati</taxon>
        <taxon>Actinomycetota</taxon>
        <taxon>Actinomycetes</taxon>
        <taxon>Cryptosporangiales</taxon>
        <taxon>Cryptosporangiaceae</taxon>
        <taxon>Cryptosporangium</taxon>
    </lineage>
</organism>
<accession>A0A545AI20</accession>
<dbReference type="EMBL" id="VIRS01000031">
    <property type="protein sequence ID" value="TQS40966.1"/>
    <property type="molecule type" value="Genomic_DNA"/>
</dbReference>
<gene>
    <name evidence="2" type="ORF">FL583_31785</name>
</gene>
<keyword evidence="1" id="KW-0472">Membrane</keyword>
<name>A0A545AI20_9ACTN</name>
<keyword evidence="1" id="KW-1133">Transmembrane helix</keyword>
<comment type="caution">
    <text evidence="2">The sequence shown here is derived from an EMBL/GenBank/DDBJ whole genome shotgun (WGS) entry which is preliminary data.</text>
</comment>
<reference evidence="2 3" key="1">
    <citation type="submission" date="2019-07" db="EMBL/GenBank/DDBJ databases">
        <title>Cryptosporangium phraense sp. nov., isolated from plant litter.</title>
        <authorList>
            <person name="Suriyachadkun C."/>
        </authorList>
    </citation>
    <scope>NUCLEOTIDE SEQUENCE [LARGE SCALE GENOMIC DNA]</scope>
    <source>
        <strain evidence="2 3">A-T 5661</strain>
    </source>
</reference>
<dbReference type="OrthoDB" id="4557719at2"/>
<protein>
    <submittedName>
        <fullName evidence="2">Uncharacterized protein</fullName>
    </submittedName>
</protein>
<dbReference type="Proteomes" id="UP000317982">
    <property type="component" value="Unassembled WGS sequence"/>
</dbReference>
<evidence type="ECO:0000313" key="3">
    <source>
        <dbReference type="Proteomes" id="UP000317982"/>
    </source>
</evidence>
<dbReference type="AlphaFoldDB" id="A0A545AI20"/>
<evidence type="ECO:0000313" key="2">
    <source>
        <dbReference type="EMBL" id="TQS40966.1"/>
    </source>
</evidence>
<keyword evidence="1" id="KW-0812">Transmembrane</keyword>
<feature type="transmembrane region" description="Helical" evidence="1">
    <location>
        <begin position="40"/>
        <end position="59"/>
    </location>
</feature>
<dbReference type="RefSeq" id="WP_142708571.1">
    <property type="nucleotide sequence ID" value="NZ_VIRS01000031.1"/>
</dbReference>
<dbReference type="InParanoid" id="A0A545AI20"/>
<feature type="transmembrane region" description="Helical" evidence="1">
    <location>
        <begin position="137"/>
        <end position="163"/>
    </location>
</feature>
<sequence>MTPRLSRPALVVAGVSLAAGLLSGFALYGRSPEKAHVDGTAAWIPHLIITAVVVVWFVLAARRSPYGWRVVLAPLARATSQRVLATFRSVAGPVGLLRCLAVAFLLFFEAYLAWRIGTQVIAGLDPNFTANAWGGPGYVGALYCHYIDGALICTVCHLLLIAVTRPSRDRQHQDA</sequence>
<feature type="transmembrane region" description="Helical" evidence="1">
    <location>
        <begin position="96"/>
        <end position="117"/>
    </location>
</feature>
<evidence type="ECO:0000256" key="1">
    <source>
        <dbReference type="SAM" id="Phobius"/>
    </source>
</evidence>